<dbReference type="Gene3D" id="3.55.50.10">
    <property type="entry name" value="Baseplate protein-like domains"/>
    <property type="match status" value="1"/>
</dbReference>
<dbReference type="InterPro" id="IPR049354">
    <property type="entry name" value="GpP-like_N"/>
</dbReference>
<dbReference type="InterPro" id="IPR053982">
    <property type="entry name" value="Gp44/GpP-like_C"/>
</dbReference>
<dbReference type="Pfam" id="PF22255">
    <property type="entry name" value="Gp44-like_2nd"/>
    <property type="match status" value="1"/>
</dbReference>
<dbReference type="InterPro" id="IPR023399">
    <property type="entry name" value="Baseplate-like_2-layer_sand"/>
</dbReference>
<dbReference type="Pfam" id="PF21929">
    <property type="entry name" value="GpP_4th"/>
    <property type="match status" value="1"/>
</dbReference>
<dbReference type="Gene3D" id="3.30.1920.10">
    <property type="entry name" value="Baseplate protein-like domains - 2 layer sandwich fold"/>
    <property type="match status" value="1"/>
</dbReference>
<feature type="domain" description="Baseplate hub protein gp44/GpP-like C-terminal" evidence="2">
    <location>
        <begin position="262"/>
        <end position="340"/>
    </location>
</feature>
<organism evidence="4">
    <name type="scientific">Siphoviridae sp. ctigT3</name>
    <dbReference type="NCBI Taxonomy" id="2826434"/>
    <lineage>
        <taxon>Viruses</taxon>
        <taxon>Duplodnaviria</taxon>
        <taxon>Heunggongvirae</taxon>
        <taxon>Uroviricota</taxon>
        <taxon>Caudoviricetes</taxon>
    </lineage>
</organism>
<name>A0A8S5MST7_9CAUD</name>
<dbReference type="PIRSF" id="PIRSF004440">
    <property type="entry name" value="GpP"/>
    <property type="match status" value="1"/>
</dbReference>
<dbReference type="InterPro" id="IPR053981">
    <property type="entry name" value="Gp44/GpP-like_2nd"/>
</dbReference>
<feature type="domain" description="Baseplate hub protein gp44-like N-terminal" evidence="1">
    <location>
        <begin position="11"/>
        <end position="92"/>
    </location>
</feature>
<reference evidence="4" key="1">
    <citation type="journal article" date="2021" name="Proc. Natl. Acad. Sci. U.S.A.">
        <title>A Catalog of Tens of Thousands of Viruses from Human Metagenomes Reveals Hidden Associations with Chronic Diseases.</title>
        <authorList>
            <person name="Tisza M.J."/>
            <person name="Buck C.B."/>
        </authorList>
    </citation>
    <scope>NUCLEOTIDE SEQUENCE</scope>
    <source>
        <strain evidence="4">CtigT3</strain>
    </source>
</reference>
<sequence length="366" mass="40296">MQVNSKSNNTVTLYVNGRKYENWLDVSITCALQTLARTFTVSATRDKEDLTLGVKSGDSVQVFIGEDRVLTGYITKREVSYNASGSSIRISGASKTVDLQDCCMPMDYPVSYKNQTNLQNLQSVCRAYDIKVVDQVGAVDRRNLEFTRTEKLGSAIQNYLRKNGLLLTDNEYGDLVIAEAGSGGACEDAIQLGVNVLEGSHSADYSKLYSEYVTLGQAANVLSELPVSSNQLKAEATDSTATRRRCLVQLESGNASSEILKKRVGVLQSVSSGESEFLSYTVHGWRQSSGNLWKVNCLVRVSDDLLNINSNTSWVTSEVSYSLSRSGTTCSLKLKKPFCYTLMREPDAKKIKIEDEEIKTDSGRIP</sequence>
<evidence type="ECO:0000259" key="1">
    <source>
        <dbReference type="Pfam" id="PF21683"/>
    </source>
</evidence>
<accession>A0A8S5MST7</accession>
<dbReference type="Gene3D" id="2.30.300.10">
    <property type="entry name" value="Baseplate protein-like domain - beta roll fold"/>
    <property type="match status" value="1"/>
</dbReference>
<feature type="domain" description="Baseplate hub protein gp44/GpP-like second" evidence="3">
    <location>
        <begin position="96"/>
        <end position="178"/>
    </location>
</feature>
<dbReference type="InterPro" id="IPR026276">
    <property type="entry name" value="Baseplate_GpP"/>
</dbReference>
<evidence type="ECO:0000259" key="2">
    <source>
        <dbReference type="Pfam" id="PF21929"/>
    </source>
</evidence>
<evidence type="ECO:0000259" key="3">
    <source>
        <dbReference type="Pfam" id="PF22255"/>
    </source>
</evidence>
<dbReference type="SUPFAM" id="SSF69279">
    <property type="entry name" value="Phage tail proteins"/>
    <property type="match status" value="2"/>
</dbReference>
<proteinExistence type="predicted"/>
<dbReference type="EMBL" id="BK014981">
    <property type="protein sequence ID" value="DAD85377.1"/>
    <property type="molecule type" value="Genomic_DNA"/>
</dbReference>
<evidence type="ECO:0000313" key="4">
    <source>
        <dbReference type="EMBL" id="DAD85377.1"/>
    </source>
</evidence>
<protein>
    <submittedName>
        <fullName evidence="4">43 kDa tail protein</fullName>
    </submittedName>
</protein>
<dbReference type="Pfam" id="PF21683">
    <property type="entry name" value="GpP-like_1st"/>
    <property type="match status" value="1"/>
</dbReference>